<dbReference type="PANTHER" id="PTHR11339">
    <property type="entry name" value="EXTRACELLULAR MATRIX GLYCOPROTEIN RELATED"/>
    <property type="match status" value="1"/>
</dbReference>
<dbReference type="RefSeq" id="XP_006820528.1">
    <property type="nucleotide sequence ID" value="XM_006820465.1"/>
</dbReference>
<keyword evidence="1" id="KW-1015">Disulfide bond</keyword>
<evidence type="ECO:0000313" key="5">
    <source>
        <dbReference type="RefSeq" id="XP_006820528.1"/>
    </source>
</evidence>
<dbReference type="PROSITE" id="PS51233">
    <property type="entry name" value="VWFD"/>
    <property type="match status" value="1"/>
</dbReference>
<evidence type="ECO:0000313" key="4">
    <source>
        <dbReference type="Proteomes" id="UP000694865"/>
    </source>
</evidence>
<evidence type="ECO:0000256" key="1">
    <source>
        <dbReference type="ARBA" id="ARBA00023157"/>
    </source>
</evidence>
<evidence type="ECO:0000259" key="3">
    <source>
        <dbReference type="PROSITE" id="PS51233"/>
    </source>
</evidence>
<accession>A0ABM0MKI7</accession>
<dbReference type="InterPro" id="IPR050780">
    <property type="entry name" value="Mucin_vWF_Thrombospondin_sf"/>
</dbReference>
<keyword evidence="2" id="KW-0325">Glycoprotein</keyword>
<keyword evidence="4" id="KW-1185">Reference proteome</keyword>
<protein>
    <submittedName>
        <fullName evidence="5">Otogelin-like protein-like</fullName>
    </submittedName>
</protein>
<dbReference type="InterPro" id="IPR001846">
    <property type="entry name" value="VWF_type-D"/>
</dbReference>
<feature type="domain" description="VWFD" evidence="3">
    <location>
        <begin position="1"/>
        <end position="80"/>
    </location>
</feature>
<dbReference type="Proteomes" id="UP000694865">
    <property type="component" value="Unplaced"/>
</dbReference>
<name>A0ABM0MKI7_SACKO</name>
<gene>
    <name evidence="5" type="primary">LOC100371782</name>
</gene>
<evidence type="ECO:0000256" key="2">
    <source>
        <dbReference type="ARBA" id="ARBA00023180"/>
    </source>
</evidence>
<proteinExistence type="predicted"/>
<organism evidence="4 5">
    <name type="scientific">Saccoglossus kowalevskii</name>
    <name type="common">Acorn worm</name>
    <dbReference type="NCBI Taxonomy" id="10224"/>
    <lineage>
        <taxon>Eukaryota</taxon>
        <taxon>Metazoa</taxon>
        <taxon>Hemichordata</taxon>
        <taxon>Enteropneusta</taxon>
        <taxon>Harrimaniidae</taxon>
        <taxon>Saccoglossus</taxon>
    </lineage>
</organism>
<reference evidence="5" key="1">
    <citation type="submission" date="2025-08" db="UniProtKB">
        <authorList>
            <consortium name="RefSeq"/>
        </authorList>
    </citation>
    <scope>IDENTIFICATION</scope>
    <source>
        <tissue evidence="5">Testes</tissue>
    </source>
</reference>
<dbReference type="Pfam" id="PF00094">
    <property type="entry name" value="VWD"/>
    <property type="match status" value="1"/>
</dbReference>
<sequence>MERDNKIVLNKAGEFSLSWDGIGRVNIKLDDTYKGHVCGLLGNADDNPDDDLMELTADGLKLTTNTDEFAKSWEIPDSCPSK</sequence>
<dbReference type="GeneID" id="100371782"/>